<organism evidence="1 2">
    <name type="scientific">Erysiphe pulchra</name>
    <dbReference type="NCBI Taxonomy" id="225359"/>
    <lineage>
        <taxon>Eukaryota</taxon>
        <taxon>Fungi</taxon>
        <taxon>Dikarya</taxon>
        <taxon>Ascomycota</taxon>
        <taxon>Pezizomycotina</taxon>
        <taxon>Leotiomycetes</taxon>
        <taxon>Erysiphales</taxon>
        <taxon>Erysiphaceae</taxon>
        <taxon>Erysiphe</taxon>
    </lineage>
</organism>
<comment type="caution">
    <text evidence="1">The sequence shown here is derived from an EMBL/GenBank/DDBJ whole genome shotgun (WGS) entry which is preliminary data.</text>
</comment>
<protein>
    <submittedName>
        <fullName evidence="1">Uncharacterized protein</fullName>
    </submittedName>
</protein>
<evidence type="ECO:0000313" key="1">
    <source>
        <dbReference type="EMBL" id="POS86957.1"/>
    </source>
</evidence>
<sequence length="140" mass="16461">MLGMSWCNSPVAAKAVDIFQKVLKKITSDPSKWPENVSQTTFEVNNREITHLLHSPAQILLGFKPTGATAIQRQEDIPPSEDRHFETVIEFLLRRYEIRREVLWRSDRQKDLKAQKNDVGVRRWTDAWIKKLKKHTQRIK</sequence>
<dbReference type="EMBL" id="PEDP01000218">
    <property type="protein sequence ID" value="POS86957.1"/>
    <property type="molecule type" value="Genomic_DNA"/>
</dbReference>
<proteinExistence type="predicted"/>
<reference evidence="1 2" key="1">
    <citation type="submission" date="2017-10" db="EMBL/GenBank/DDBJ databases">
        <title>Development of genomic resources for the powdery mildew, Erysiphe pulchra.</title>
        <authorList>
            <person name="Wadl P.A."/>
            <person name="Mack B.M."/>
            <person name="Moore G."/>
            <person name="Beltz S.B."/>
        </authorList>
    </citation>
    <scope>NUCLEOTIDE SEQUENCE [LARGE SCALE GENOMIC DNA]</scope>
    <source>
        <strain evidence="1">Cflorida</strain>
    </source>
</reference>
<dbReference type="OrthoDB" id="3599004at2759"/>
<evidence type="ECO:0000313" key="2">
    <source>
        <dbReference type="Proteomes" id="UP000237438"/>
    </source>
</evidence>
<keyword evidence="2" id="KW-1185">Reference proteome</keyword>
<accession>A0A2S4PY81</accession>
<dbReference type="AlphaFoldDB" id="A0A2S4PY81"/>
<name>A0A2S4PY81_9PEZI</name>
<gene>
    <name evidence="1" type="ORF">EPUL_001160</name>
</gene>
<feature type="non-terminal residue" evidence="1">
    <location>
        <position position="140"/>
    </location>
</feature>
<dbReference type="Proteomes" id="UP000237438">
    <property type="component" value="Unassembled WGS sequence"/>
</dbReference>